<gene>
    <name evidence="1" type="ORF">V6984_16175</name>
</gene>
<evidence type="ECO:0000313" key="2">
    <source>
        <dbReference type="Proteomes" id="UP001451571"/>
    </source>
</evidence>
<evidence type="ECO:0000313" key="1">
    <source>
        <dbReference type="EMBL" id="XAH73030.1"/>
    </source>
</evidence>
<sequence length="170" mass="18332">MAYHAINEGSNITVYSRSSCESDSKYGTLYNGEVFTFIKEHNGYFGNYEIRFLNSSGGYGIGYINTGQYGNLAYSGTSVTESALGATSCYRFKLRRALNVVSTSGSAHTSLSVGDYVYTRSATAGESNPANMYIIGYKKGSAAVTSYTGFVTLNYSGGSMFATNFCLQKN</sequence>
<reference evidence="1 2" key="1">
    <citation type="submission" date="2024-02" db="EMBL/GenBank/DDBJ databases">
        <title>Bacterial strain from lacustrine sediment.</title>
        <authorList>
            <person name="Petit C."/>
            <person name="Fadhlaoui K."/>
        </authorList>
    </citation>
    <scope>NUCLEOTIDE SEQUENCE [LARGE SCALE GENOMIC DNA]</scope>
    <source>
        <strain evidence="1 2">IPX-CK</strain>
    </source>
</reference>
<protein>
    <recommendedName>
        <fullName evidence="3">SH3 domain-containing protein</fullName>
    </recommendedName>
</protein>
<accession>A0ABZ3ET74</accession>
<dbReference type="Proteomes" id="UP001451571">
    <property type="component" value="Chromosome"/>
</dbReference>
<name>A0ABZ3ET74_9FIRM</name>
<dbReference type="RefSeq" id="WP_342756640.1">
    <property type="nucleotide sequence ID" value="NZ_CP146256.1"/>
</dbReference>
<keyword evidence="2" id="KW-1185">Reference proteome</keyword>
<proteinExistence type="predicted"/>
<evidence type="ECO:0008006" key="3">
    <source>
        <dbReference type="Google" id="ProtNLM"/>
    </source>
</evidence>
<organism evidence="1 2">
    <name type="scientific">Kineothrix sedimenti</name>
    <dbReference type="NCBI Taxonomy" id="3123317"/>
    <lineage>
        <taxon>Bacteria</taxon>
        <taxon>Bacillati</taxon>
        <taxon>Bacillota</taxon>
        <taxon>Clostridia</taxon>
        <taxon>Lachnospirales</taxon>
        <taxon>Lachnospiraceae</taxon>
        <taxon>Kineothrix</taxon>
    </lineage>
</organism>
<dbReference type="EMBL" id="CP146256">
    <property type="protein sequence ID" value="XAH73030.1"/>
    <property type="molecule type" value="Genomic_DNA"/>
</dbReference>